<protein>
    <submittedName>
        <fullName evidence="9">JAB domain-containing protein</fullName>
    </submittedName>
</protein>
<dbReference type="Proteomes" id="UP000317371">
    <property type="component" value="Unassembled WGS sequence"/>
</dbReference>
<dbReference type="PROSITE" id="PS50249">
    <property type="entry name" value="MPN"/>
    <property type="match status" value="1"/>
</dbReference>
<dbReference type="SUPFAM" id="SSF47781">
    <property type="entry name" value="RuvA domain 2-like"/>
    <property type="match status" value="1"/>
</dbReference>
<dbReference type="CDD" id="cd08071">
    <property type="entry name" value="MPN_DUF2466"/>
    <property type="match status" value="1"/>
</dbReference>
<evidence type="ECO:0000256" key="5">
    <source>
        <dbReference type="ARBA" id="ARBA00022833"/>
    </source>
</evidence>
<dbReference type="Pfam" id="PF04002">
    <property type="entry name" value="RadC"/>
    <property type="match status" value="1"/>
</dbReference>
<evidence type="ECO:0000313" key="9">
    <source>
        <dbReference type="EMBL" id="TQE97804.1"/>
    </source>
</evidence>
<dbReference type="GO" id="GO:0006508">
    <property type="term" value="P:proteolysis"/>
    <property type="evidence" value="ECO:0007669"/>
    <property type="project" value="UniProtKB-KW"/>
</dbReference>
<keyword evidence="3" id="KW-0479">Metal-binding</keyword>
<comment type="similarity">
    <text evidence="1 7">Belongs to the UPF0758 family.</text>
</comment>
<keyword evidence="4" id="KW-0378">Hydrolase</keyword>
<keyword evidence="5" id="KW-0862">Zinc</keyword>
<dbReference type="NCBIfam" id="TIGR00608">
    <property type="entry name" value="radc"/>
    <property type="match status" value="1"/>
</dbReference>
<dbReference type="InterPro" id="IPR046778">
    <property type="entry name" value="UPF0758_N"/>
</dbReference>
<dbReference type="NCBIfam" id="NF000642">
    <property type="entry name" value="PRK00024.1"/>
    <property type="match status" value="1"/>
</dbReference>
<dbReference type="Gene3D" id="1.10.150.20">
    <property type="entry name" value="5' to 3' exonuclease, C-terminal subdomain"/>
    <property type="match status" value="1"/>
</dbReference>
<evidence type="ECO:0000256" key="1">
    <source>
        <dbReference type="ARBA" id="ARBA00010243"/>
    </source>
</evidence>
<evidence type="ECO:0000256" key="4">
    <source>
        <dbReference type="ARBA" id="ARBA00022801"/>
    </source>
</evidence>
<organism evidence="9 10">
    <name type="scientific">Litorilinea aerophila</name>
    <dbReference type="NCBI Taxonomy" id="1204385"/>
    <lineage>
        <taxon>Bacteria</taxon>
        <taxon>Bacillati</taxon>
        <taxon>Chloroflexota</taxon>
        <taxon>Caldilineae</taxon>
        <taxon>Caldilineales</taxon>
        <taxon>Caldilineaceae</taxon>
        <taxon>Litorilinea</taxon>
    </lineage>
</organism>
<gene>
    <name evidence="9" type="ORF">FKZ61_00015</name>
</gene>
<dbReference type="InterPro" id="IPR037518">
    <property type="entry name" value="MPN"/>
</dbReference>
<dbReference type="EMBL" id="VIGC01000001">
    <property type="protein sequence ID" value="TQE97804.1"/>
    <property type="molecule type" value="Genomic_DNA"/>
</dbReference>
<dbReference type="OrthoDB" id="9804482at2"/>
<dbReference type="GO" id="GO:0046872">
    <property type="term" value="F:metal ion binding"/>
    <property type="evidence" value="ECO:0007669"/>
    <property type="project" value="UniProtKB-KW"/>
</dbReference>
<dbReference type="GO" id="GO:0008237">
    <property type="term" value="F:metallopeptidase activity"/>
    <property type="evidence" value="ECO:0007669"/>
    <property type="project" value="UniProtKB-KW"/>
</dbReference>
<evidence type="ECO:0000256" key="2">
    <source>
        <dbReference type="ARBA" id="ARBA00022670"/>
    </source>
</evidence>
<dbReference type="InterPro" id="IPR001405">
    <property type="entry name" value="UPF0758"/>
</dbReference>
<keyword evidence="10" id="KW-1185">Reference proteome</keyword>
<evidence type="ECO:0000256" key="6">
    <source>
        <dbReference type="ARBA" id="ARBA00023049"/>
    </source>
</evidence>
<keyword evidence="6" id="KW-0482">Metalloprotease</keyword>
<name>A0A540VM16_9CHLR</name>
<sequence>MESPEYNPLIRDLPVDLRPRERMLYAGPSALSTAELLAIILRVGGRGENVIRMAERVLSHFGGLAGLAQANFDELCRVHGVGEAKATQIKAALELGRRLLVSSPEERPQIRGPADVANLLMLEMGLLEQEHLRTVLLDTKNRVLRVVNVYAGSLNTAVVRIGEIFREAIRANSASLIVVHNHPSGDPTPSPEDVRVTEMIVEAGALLDIDVLDHLIIGRNRYVSLKERGLGFKNG</sequence>
<dbReference type="Gene3D" id="3.40.140.10">
    <property type="entry name" value="Cytidine Deaminase, domain 2"/>
    <property type="match status" value="1"/>
</dbReference>
<dbReference type="PANTHER" id="PTHR30471:SF3">
    <property type="entry name" value="UPF0758 PROTEIN YEES-RELATED"/>
    <property type="match status" value="1"/>
</dbReference>
<proteinExistence type="inferred from homology"/>
<dbReference type="InParanoid" id="A0A540VM16"/>
<feature type="domain" description="MPN" evidence="8">
    <location>
        <begin position="109"/>
        <end position="231"/>
    </location>
</feature>
<dbReference type="FunCoup" id="A0A540VM16">
    <property type="interactions" value="211"/>
</dbReference>
<keyword evidence="2" id="KW-0645">Protease</keyword>
<dbReference type="Pfam" id="PF20582">
    <property type="entry name" value="UPF0758_N"/>
    <property type="match status" value="1"/>
</dbReference>
<evidence type="ECO:0000256" key="3">
    <source>
        <dbReference type="ARBA" id="ARBA00022723"/>
    </source>
</evidence>
<dbReference type="AlphaFoldDB" id="A0A540VM16"/>
<evidence type="ECO:0000256" key="7">
    <source>
        <dbReference type="RuleBase" id="RU003797"/>
    </source>
</evidence>
<evidence type="ECO:0000313" key="10">
    <source>
        <dbReference type="Proteomes" id="UP000317371"/>
    </source>
</evidence>
<comment type="caution">
    <text evidence="9">The sequence shown here is derived from an EMBL/GenBank/DDBJ whole genome shotgun (WGS) entry which is preliminary data.</text>
</comment>
<reference evidence="9 10" key="1">
    <citation type="submission" date="2019-06" db="EMBL/GenBank/DDBJ databases">
        <title>Genome sequence of Litorilinea aerophila BAA-2444.</title>
        <authorList>
            <person name="Maclea K.S."/>
            <person name="Maurais E.G."/>
            <person name="Iannazzi L.C."/>
        </authorList>
    </citation>
    <scope>NUCLEOTIDE SEQUENCE [LARGE SCALE GENOMIC DNA]</scope>
    <source>
        <strain evidence="9 10">ATCC BAA-2444</strain>
    </source>
</reference>
<evidence type="ECO:0000259" key="8">
    <source>
        <dbReference type="PROSITE" id="PS50249"/>
    </source>
</evidence>
<dbReference type="RefSeq" id="WP_141608014.1">
    <property type="nucleotide sequence ID" value="NZ_VIGC02000001.1"/>
</dbReference>
<dbReference type="InterPro" id="IPR010994">
    <property type="entry name" value="RuvA_2-like"/>
</dbReference>
<dbReference type="SUPFAM" id="SSF102712">
    <property type="entry name" value="JAB1/MPN domain"/>
    <property type="match status" value="1"/>
</dbReference>
<accession>A0A540VM16</accession>
<dbReference type="PROSITE" id="PS01302">
    <property type="entry name" value="UPF0758"/>
    <property type="match status" value="1"/>
</dbReference>
<dbReference type="PANTHER" id="PTHR30471">
    <property type="entry name" value="DNA REPAIR PROTEIN RADC"/>
    <property type="match status" value="1"/>
</dbReference>
<dbReference type="InterPro" id="IPR020891">
    <property type="entry name" value="UPF0758_CS"/>
</dbReference>
<dbReference type="InterPro" id="IPR025657">
    <property type="entry name" value="RadC_JAB"/>
</dbReference>